<dbReference type="PANTHER" id="PTHR36922:SF1">
    <property type="entry name" value="DUF1993 DOMAIN-CONTAINING PROTEIN"/>
    <property type="match status" value="1"/>
</dbReference>
<accession>A0A2M7FXL9</accession>
<reference evidence="1 2" key="1">
    <citation type="submission" date="2017-09" db="EMBL/GenBank/DDBJ databases">
        <title>Depth-based differentiation of microbial function through sediment-hosted aquifers and enrichment of novel symbionts in the deep terrestrial subsurface.</title>
        <authorList>
            <person name="Probst A.J."/>
            <person name="Ladd B."/>
            <person name="Jarett J.K."/>
            <person name="Geller-Mcgrath D.E."/>
            <person name="Sieber C.M."/>
            <person name="Emerson J.B."/>
            <person name="Anantharaman K."/>
            <person name="Thomas B.C."/>
            <person name="Malmstrom R."/>
            <person name="Stieglmeier M."/>
            <person name="Klingl A."/>
            <person name="Woyke T."/>
            <person name="Ryan C.M."/>
            <person name="Banfield J.F."/>
        </authorList>
    </citation>
    <scope>NUCLEOTIDE SEQUENCE [LARGE SCALE GENOMIC DNA]</scope>
    <source>
        <strain evidence="1">CG17_big_fil_post_rev_8_21_14_2_50_48_46</strain>
    </source>
</reference>
<protein>
    <submittedName>
        <fullName evidence="1">DUF1993 domain-containing protein</fullName>
    </submittedName>
</protein>
<dbReference type="Pfam" id="PF09351">
    <property type="entry name" value="DUF1993"/>
    <property type="match status" value="1"/>
</dbReference>
<dbReference type="EMBL" id="PFFQ01000066">
    <property type="protein sequence ID" value="PIW13832.1"/>
    <property type="molecule type" value="Genomic_DNA"/>
</dbReference>
<dbReference type="InterPro" id="IPR018531">
    <property type="entry name" value="DUF1993"/>
</dbReference>
<dbReference type="AlphaFoldDB" id="A0A2M7FXL9"/>
<dbReference type="PANTHER" id="PTHR36922">
    <property type="entry name" value="BLL2446 PROTEIN"/>
    <property type="match status" value="1"/>
</dbReference>
<evidence type="ECO:0000313" key="2">
    <source>
        <dbReference type="Proteomes" id="UP000231019"/>
    </source>
</evidence>
<proteinExistence type="predicted"/>
<dbReference type="Gene3D" id="1.20.120.450">
    <property type="entry name" value="dinb family like domain"/>
    <property type="match status" value="1"/>
</dbReference>
<evidence type="ECO:0000313" key="1">
    <source>
        <dbReference type="EMBL" id="PIW13832.1"/>
    </source>
</evidence>
<sequence>MYYETLQIFAKMLLNLSAWLDKLEAYAEERKFDPANLLTARLAPDQFPLIRQIQSSCDSAKFAASRLTGREAPSHPDTETNLAELKSRIQATVDYLRSFDETDFKDSAEKQVVLPFFPDKFLTGQAYLQEFALPNFYFHLNTSYAILRHNGVCIGKQDYIGSLPFQELPA</sequence>
<gene>
    <name evidence="1" type="ORF">COW36_24510</name>
</gene>
<comment type="caution">
    <text evidence="1">The sequence shown here is derived from an EMBL/GenBank/DDBJ whole genome shotgun (WGS) entry which is preliminary data.</text>
</comment>
<dbReference type="SUPFAM" id="SSF109854">
    <property type="entry name" value="DinB/YfiT-like putative metalloenzymes"/>
    <property type="match status" value="1"/>
</dbReference>
<dbReference type="InterPro" id="IPR034660">
    <property type="entry name" value="DinB/YfiT-like"/>
</dbReference>
<dbReference type="Proteomes" id="UP000231019">
    <property type="component" value="Unassembled WGS sequence"/>
</dbReference>
<name>A0A2M7FXL9_9BACT</name>
<organism evidence="1 2">
    <name type="scientific">bacterium (Candidatus Blackallbacteria) CG17_big_fil_post_rev_8_21_14_2_50_48_46</name>
    <dbReference type="NCBI Taxonomy" id="2014261"/>
    <lineage>
        <taxon>Bacteria</taxon>
        <taxon>Candidatus Blackallbacteria</taxon>
    </lineage>
</organism>